<evidence type="ECO:0000256" key="1">
    <source>
        <dbReference type="ARBA" id="ARBA00022670"/>
    </source>
</evidence>
<evidence type="ECO:0000256" key="5">
    <source>
        <dbReference type="ARBA" id="ARBA00022759"/>
    </source>
</evidence>
<dbReference type="Pfam" id="PF08284">
    <property type="entry name" value="RVP_2"/>
    <property type="match status" value="1"/>
</dbReference>
<evidence type="ECO:0000256" key="3">
    <source>
        <dbReference type="ARBA" id="ARBA00022695"/>
    </source>
</evidence>
<organism evidence="9 10">
    <name type="scientific">Arabidopsis thaliana x Arabidopsis arenosa</name>
    <dbReference type="NCBI Taxonomy" id="1240361"/>
    <lineage>
        <taxon>Eukaryota</taxon>
        <taxon>Viridiplantae</taxon>
        <taxon>Streptophyta</taxon>
        <taxon>Embryophyta</taxon>
        <taxon>Tracheophyta</taxon>
        <taxon>Spermatophyta</taxon>
        <taxon>Magnoliopsida</taxon>
        <taxon>eudicotyledons</taxon>
        <taxon>Gunneridae</taxon>
        <taxon>Pentapetalae</taxon>
        <taxon>rosids</taxon>
        <taxon>malvids</taxon>
        <taxon>Brassicales</taxon>
        <taxon>Brassicaceae</taxon>
        <taxon>Camelineae</taxon>
        <taxon>Arabidopsis</taxon>
    </lineage>
</organism>
<accession>A0A8T1ZJ65</accession>
<feature type="domain" description="Reverse transcriptase" evidence="8">
    <location>
        <begin position="538"/>
        <end position="723"/>
    </location>
</feature>
<sequence length="732" mass="82350">MNMYACIYALVRGRLDVDNKKPNPERRGAIFRSAAASVSIDTTPASGMIDTLLGVGRHQCLLVKVEMDIGARGRGFHADHEGSEGLAGGGASVAGVPADAAGMAAGVAQTRDDRIAQLLTRLLEKLPERVPTQAPEVPPMAEVQPRIAVVEELPSYIKMMERMQRIDTEFFLGGAKPEEADEWRMRIERNFRSIRKAQTEMSWAEFMVDFNAKYFPPEALDRLEGRFLELSHGSRTVREYEAEFNRLSVYAGRAMEGEQARVWRFVRCLRAELRNRGHVRLFGTVVELVETAVLLEEGLKDEAVVTSPTFQAKKPWQQGTLIVGGTESHVLFDSGALHCFVTPEFAERGNIVGEPDELFGVVRVAEGKFLAVQGRARNVDVQVAGESMPTDLIICAVELYDVILGMDWLGHYMVHLDYHRGRVVFQREKRRLVYQGVRPTFRSLVISAVQIEKMIGKGYEAYLATIMTAETVGAVGVGDIRVVQEFGDVFQSLQGLPPSRSDPFTIELEPSTMPISKAPYRIAPAEMAELKKQLEELLGKGFIRPSSSPWGAPVLFVKKKDGRFRLCINYRGLNRVTVKNKYPLPRIDDLLDQLRGATLFSKIDLASGYHQIPIDEADVRKTAFRTRYGHYEFVVMPFGLTNAQAAFMRLMNGVFQEYVDEFVIISIDDILVYSKSSEEHEREIGFLGHIGWVSVDPEKIQAIREWPRPRNPTEIRSFLGLAGYYRRFGRHQ</sequence>
<keyword evidence="3" id="KW-0548">Nucleotidyltransferase</keyword>
<dbReference type="GO" id="GO:0006508">
    <property type="term" value="P:proteolysis"/>
    <property type="evidence" value="ECO:0007669"/>
    <property type="project" value="UniProtKB-KW"/>
</dbReference>
<dbReference type="Pfam" id="PF00078">
    <property type="entry name" value="RVT_1"/>
    <property type="match status" value="1"/>
</dbReference>
<evidence type="ECO:0000256" key="7">
    <source>
        <dbReference type="ARBA" id="ARBA00022918"/>
    </source>
</evidence>
<dbReference type="Pfam" id="PF03732">
    <property type="entry name" value="Retrotrans_gag"/>
    <property type="match status" value="1"/>
</dbReference>
<dbReference type="GO" id="GO:0003964">
    <property type="term" value="F:RNA-directed DNA polymerase activity"/>
    <property type="evidence" value="ECO:0007669"/>
    <property type="project" value="UniProtKB-KW"/>
</dbReference>
<keyword evidence="4" id="KW-0540">Nuclease</keyword>
<name>A0A8T1ZJ65_9BRAS</name>
<dbReference type="PANTHER" id="PTHR24559:SF444">
    <property type="entry name" value="REVERSE TRANSCRIPTASE DOMAIN-CONTAINING PROTEIN"/>
    <property type="match status" value="1"/>
</dbReference>
<dbReference type="InterPro" id="IPR005162">
    <property type="entry name" value="Retrotrans_gag_dom"/>
</dbReference>
<dbReference type="EMBL" id="JAEFBK010000010">
    <property type="protein sequence ID" value="KAG7559219.1"/>
    <property type="molecule type" value="Genomic_DNA"/>
</dbReference>
<keyword evidence="6" id="KW-0378">Hydrolase</keyword>
<dbReference type="CDD" id="cd00303">
    <property type="entry name" value="retropepsin_like"/>
    <property type="match status" value="1"/>
</dbReference>
<dbReference type="Proteomes" id="UP000694240">
    <property type="component" value="Chromosome 10"/>
</dbReference>
<evidence type="ECO:0000313" key="9">
    <source>
        <dbReference type="EMBL" id="KAG7559219.1"/>
    </source>
</evidence>
<keyword evidence="2" id="KW-0808">Transferase</keyword>
<dbReference type="GO" id="GO:0008233">
    <property type="term" value="F:peptidase activity"/>
    <property type="evidence" value="ECO:0007669"/>
    <property type="project" value="UniProtKB-KW"/>
</dbReference>
<comment type="caution">
    <text evidence="9">The sequence shown here is derived from an EMBL/GenBank/DDBJ whole genome shotgun (WGS) entry which is preliminary data.</text>
</comment>
<dbReference type="PROSITE" id="PS50878">
    <property type="entry name" value="RT_POL"/>
    <property type="match status" value="1"/>
</dbReference>
<keyword evidence="5" id="KW-0255">Endonuclease</keyword>
<dbReference type="FunFam" id="3.10.10.10:FF:000007">
    <property type="entry name" value="Retrovirus-related Pol polyprotein from transposon 17.6-like Protein"/>
    <property type="match status" value="1"/>
</dbReference>
<keyword evidence="10" id="KW-1185">Reference proteome</keyword>
<protein>
    <submittedName>
        <fullName evidence="9">Reverse transcriptase domain</fullName>
    </submittedName>
</protein>
<evidence type="ECO:0000259" key="8">
    <source>
        <dbReference type="PROSITE" id="PS50878"/>
    </source>
</evidence>
<gene>
    <name evidence="9" type="ORF">ISN45_Aa05g008210</name>
</gene>
<dbReference type="AlphaFoldDB" id="A0A8T1ZJ65"/>
<keyword evidence="1" id="KW-0645">Protease</keyword>
<dbReference type="PANTHER" id="PTHR24559">
    <property type="entry name" value="TRANSPOSON TY3-I GAG-POL POLYPROTEIN"/>
    <property type="match status" value="1"/>
</dbReference>
<reference evidence="9 10" key="1">
    <citation type="submission" date="2020-12" db="EMBL/GenBank/DDBJ databases">
        <title>Concerted genomic and epigenomic changes stabilize Arabidopsis allopolyploids.</title>
        <authorList>
            <person name="Chen Z."/>
        </authorList>
    </citation>
    <scope>NUCLEOTIDE SEQUENCE [LARGE SCALE GENOMIC DNA]</scope>
    <source>
        <strain evidence="9">Allo738</strain>
        <tissue evidence="9">Leaf</tissue>
    </source>
</reference>
<proteinExistence type="predicted"/>
<evidence type="ECO:0000256" key="2">
    <source>
        <dbReference type="ARBA" id="ARBA00022679"/>
    </source>
</evidence>
<evidence type="ECO:0000256" key="6">
    <source>
        <dbReference type="ARBA" id="ARBA00022801"/>
    </source>
</evidence>
<keyword evidence="7 9" id="KW-0695">RNA-directed DNA polymerase</keyword>
<evidence type="ECO:0000256" key="4">
    <source>
        <dbReference type="ARBA" id="ARBA00022722"/>
    </source>
</evidence>
<dbReference type="CDD" id="cd01647">
    <property type="entry name" value="RT_LTR"/>
    <property type="match status" value="1"/>
</dbReference>
<dbReference type="InterPro" id="IPR000477">
    <property type="entry name" value="RT_dom"/>
</dbReference>
<evidence type="ECO:0000313" key="10">
    <source>
        <dbReference type="Proteomes" id="UP000694240"/>
    </source>
</evidence>
<dbReference type="GO" id="GO:0004519">
    <property type="term" value="F:endonuclease activity"/>
    <property type="evidence" value="ECO:0007669"/>
    <property type="project" value="UniProtKB-KW"/>
</dbReference>
<dbReference type="InterPro" id="IPR053134">
    <property type="entry name" value="RNA-dir_DNA_polymerase"/>
</dbReference>